<feature type="compositionally biased region" description="Pro residues" evidence="13">
    <location>
        <begin position="740"/>
        <end position="751"/>
    </location>
</feature>
<proteinExistence type="inferred from homology"/>
<keyword evidence="7 11" id="KW-0156">Chromatin regulator</keyword>
<feature type="compositionally biased region" description="Pro residues" evidence="13">
    <location>
        <begin position="1378"/>
        <end position="1401"/>
    </location>
</feature>
<dbReference type="Gene3D" id="1.10.260.60">
    <property type="match status" value="1"/>
</dbReference>
<dbReference type="CDD" id="cd20902">
    <property type="entry name" value="CC_DOT1L"/>
    <property type="match status" value="1"/>
</dbReference>
<accession>A0A2R5L719</accession>
<dbReference type="InterPro" id="IPR029063">
    <property type="entry name" value="SAM-dependent_MTases_sf"/>
</dbReference>
<evidence type="ECO:0000256" key="6">
    <source>
        <dbReference type="ARBA" id="ARBA00022691"/>
    </source>
</evidence>
<sequence length="1540" mass="167302">MELRLHSPAGAEPAVYHWPLSTSDKHDGAIEIVETIRWVCEDFPELKLAMENHVLHDYDTKSYESMKTLCDKYNRAIDSVLQLWKGTSRPVRLHTQPSTALLRHILQQVYNTAVTDPERLNSYEPFSPEVYGETSFEFVAQMISELEFTSEDVFIDLGSGVGQVVLQVAASTPCKMCVGIEKSDVPSTYAQTMDSNFRFWMRWYGKVHGEYKLIRGDFLNEAHRDMVMSSSIIFVNNFAFGPRVDHMLKEKFAEMKDGSRIVSSKAFCPLNFRITDRNLSDIGTIMHVKEIQPLKGSVSWTGKPVSYYLHVIDRAKEDDSASNSSRSRSVRSHAGNGNHSSGGSCNGNGSLSHDSSSNDSKDGDDAPVLGPTTRRAWSDWCNNKVPPSKSGGASSGGCSGHESNEENEPVKRRPKAPRRTARRPKQRIPDNFSAPDPRRGPGRPKKSPVRHNKGRKPIKPINGLDLLHAQTVLSTSSATAALHTEPAPGCVDQKLGGLAAEEGVPSIDMAVVKTEPRPLVENEGAELPAPPPPPPLPEPPELKALLNEFRAQYMALLNHMRTERYKDQIREQIAREKERNERLVMKAAQLEKQIKLLIDDSVVLLKARLSELDVQEATPSDLLTKAKEIVLRHRELQAKAATLEREVNDLEEQQQQLLQQQQQQNSMEKGLHAALNGFVEGLDPSRLTHEHILREITSTLSQRRKLHSKVHKLEGEVHALERTLVTTPPGNSRTCRTPPGGAPEPPSLLPAFPTPPRDGCWGERGMTPPRLASSHQCICWPKASLQAEKETAVVPPTFQNNVPPQLTPPEDPKPVEEDIKPVISNDAVIMSSQQPPKVEPEAVAVPPSTTLSTTAESNCFSMVYSPISPGRTPPRNDVAAISPAAPREGGPASFPTLDSPSVGVVAPEQSGVKEDQTTSLCQPAEEKEGKGSRSKSSPSKSKHRKSPRKREASPAEALPSKTGKVEYQVPKKKGADLPEPKPSNGLILNLGSLLASRGGGSGYSPKRSEDRAARKLRRKHGGSPTVTRDAPPPQQPAAPAKGDKTLCIRMKSDTGASVEEKFTIRAESLSRKPEGSSSSHGRHHWQARVSSGFEKLVALASHQVEPPKEEAPPPSSSSSTSSSSYYDVPPQQKKWVVDRVHRKDRGESGTQLESLSIKIKAVNTGAPSPARKRHRSPSYSLKKSSTGRSPTPRRKGPRTPPDTPPRTPSASPERPATPHTPLSPLHGDPHSPISSVDSPFSRRSPSRSVSPVPSLSSPSEEGGIMAERDAHCAEGPSRTDNTIYNKLGPGLKDVSTKYNGHQQMGNRVPLTTVKTEDAPTNYPCPSASYTSKDAHHAGFAAVMPSTSAAMMTTSSGSLPPPPLPPPMPPLPQLSAAPHLPPHPPPPPPPSPSPHHMPPPLVANCSVPPPNFNMPPPPTAAVPPPAFNQLLLPDVSLPPPSLAPPPPPTPIAPRGFGVHPPALQAPPPLPGMCHPPPHHGNGGYGAGAAKVAHPPPVLPPHPPMNSYGNPFPNNMESQRHFAHPAMNHKMPHSVHNQHFMT</sequence>
<feature type="compositionally biased region" description="Pro residues" evidence="13">
    <location>
        <begin position="528"/>
        <end position="539"/>
    </location>
</feature>
<dbReference type="GO" id="GO:0006281">
    <property type="term" value="P:DNA repair"/>
    <property type="evidence" value="ECO:0007669"/>
    <property type="project" value="TreeGrafter"/>
</dbReference>
<evidence type="ECO:0000256" key="4">
    <source>
        <dbReference type="ARBA" id="ARBA00022603"/>
    </source>
</evidence>
<evidence type="ECO:0000256" key="10">
    <source>
        <dbReference type="ARBA" id="ARBA00047770"/>
    </source>
</evidence>
<dbReference type="InterPro" id="IPR025789">
    <property type="entry name" value="DOT1_dom"/>
</dbReference>
<evidence type="ECO:0000313" key="15">
    <source>
        <dbReference type="EMBL" id="MBY05272.1"/>
    </source>
</evidence>
<dbReference type="Gene3D" id="3.40.50.150">
    <property type="entry name" value="Vaccinia Virus protein VP39"/>
    <property type="match status" value="1"/>
</dbReference>
<dbReference type="EC" id="2.1.1.360" evidence="2 11"/>
<feature type="compositionally biased region" description="Basic residues" evidence="13">
    <location>
        <begin position="440"/>
        <end position="458"/>
    </location>
</feature>
<feature type="region of interest" description="Disordered" evidence="13">
    <location>
        <begin position="522"/>
        <end position="541"/>
    </location>
</feature>
<feature type="compositionally biased region" description="Polar residues" evidence="13">
    <location>
        <begin position="726"/>
        <end position="735"/>
    </location>
</feature>
<feature type="region of interest" description="Disordered" evidence="13">
    <location>
        <begin position="726"/>
        <end position="751"/>
    </location>
</feature>
<organism evidence="15">
    <name type="scientific">Ornithodoros turicata</name>
    <dbReference type="NCBI Taxonomy" id="34597"/>
    <lineage>
        <taxon>Eukaryota</taxon>
        <taxon>Metazoa</taxon>
        <taxon>Ecdysozoa</taxon>
        <taxon>Arthropoda</taxon>
        <taxon>Chelicerata</taxon>
        <taxon>Arachnida</taxon>
        <taxon>Acari</taxon>
        <taxon>Parasitiformes</taxon>
        <taxon>Ixodida</taxon>
        <taxon>Ixodoidea</taxon>
        <taxon>Argasidae</taxon>
        <taxon>Ornithodorinae</taxon>
        <taxon>Ornithodoros</taxon>
    </lineage>
</organism>
<dbReference type="InterPro" id="IPR030445">
    <property type="entry name" value="H3-K79_meTrfase"/>
</dbReference>
<dbReference type="FunFam" id="3.40.50.150:FF:000033">
    <property type="entry name" value="Histone-lysine N-methyltransferase, H3 lysine-79 specific"/>
    <property type="match status" value="1"/>
</dbReference>
<protein>
    <recommendedName>
        <fullName evidence="3 11">Histone-lysine N-methyltransferase, H3 lysine-79 specific</fullName>
        <ecNumber evidence="2 11">2.1.1.360</ecNumber>
    </recommendedName>
    <alternativeName>
        <fullName evidence="9 11">Histone H3-K79 methyltransferase</fullName>
    </alternativeName>
</protein>
<feature type="coiled-coil region" evidence="12">
    <location>
        <begin position="566"/>
        <end position="600"/>
    </location>
</feature>
<keyword evidence="4 11" id="KW-0489">Methyltransferase</keyword>
<name>A0A2R5L719_9ACAR</name>
<feature type="compositionally biased region" description="Low complexity" evidence="13">
    <location>
        <begin position="321"/>
        <end position="358"/>
    </location>
</feature>
<feature type="region of interest" description="Disordered" evidence="13">
    <location>
        <begin position="318"/>
        <end position="463"/>
    </location>
</feature>
<comment type="similarity">
    <text evidence="11">Belongs to the class I-like SAM-binding methyltransferase superfamily. DOT1 family.</text>
</comment>
<dbReference type="GO" id="GO:0140956">
    <property type="term" value="F:histone H3K79 trimethyltransferase activity"/>
    <property type="evidence" value="ECO:0007669"/>
    <property type="project" value="UniProtKB-EC"/>
</dbReference>
<comment type="catalytic activity">
    <reaction evidence="10 11">
        <text>L-lysyl(79)-[histone H3] + 3 S-adenosyl-L-methionine = N(6),N(6),N(6)-trimethyl-L-lysyl(79)-[histone H3] + 3 S-adenosyl-L-homocysteine + 3 H(+)</text>
        <dbReference type="Rhea" id="RHEA:60328"/>
        <dbReference type="Rhea" id="RHEA-COMP:15549"/>
        <dbReference type="Rhea" id="RHEA-COMP:15552"/>
        <dbReference type="ChEBI" id="CHEBI:15378"/>
        <dbReference type="ChEBI" id="CHEBI:29969"/>
        <dbReference type="ChEBI" id="CHEBI:57856"/>
        <dbReference type="ChEBI" id="CHEBI:59789"/>
        <dbReference type="ChEBI" id="CHEBI:61961"/>
        <dbReference type="EC" id="2.1.1.360"/>
    </reaction>
</comment>
<evidence type="ECO:0000256" key="5">
    <source>
        <dbReference type="ARBA" id="ARBA00022679"/>
    </source>
</evidence>
<feature type="domain" description="DOT1" evidence="14">
    <location>
        <begin position="12"/>
        <end position="325"/>
    </location>
</feature>
<evidence type="ECO:0000256" key="7">
    <source>
        <dbReference type="ARBA" id="ARBA00022853"/>
    </source>
</evidence>
<evidence type="ECO:0000256" key="12">
    <source>
        <dbReference type="SAM" id="Coils"/>
    </source>
</evidence>
<evidence type="ECO:0000256" key="13">
    <source>
        <dbReference type="SAM" id="MobiDB-lite"/>
    </source>
</evidence>
<dbReference type="EMBL" id="GGLE01001146">
    <property type="protein sequence ID" value="MBY05272.1"/>
    <property type="molecule type" value="Transcribed_RNA"/>
</dbReference>
<feature type="compositionally biased region" description="Basic residues" evidence="13">
    <location>
        <begin position="412"/>
        <end position="426"/>
    </location>
</feature>
<evidence type="ECO:0000256" key="3">
    <source>
        <dbReference type="ARBA" id="ARBA00020987"/>
    </source>
</evidence>
<dbReference type="SUPFAM" id="SSF53335">
    <property type="entry name" value="S-adenosyl-L-methionine-dependent methyltransferases"/>
    <property type="match status" value="1"/>
</dbReference>
<dbReference type="FunFam" id="1.10.260.60:FF:000001">
    <property type="entry name" value="Histone-lysine N-methyltransferase, H3 lysine-79 specific"/>
    <property type="match status" value="1"/>
</dbReference>
<dbReference type="GO" id="GO:0000077">
    <property type="term" value="P:DNA damage checkpoint signaling"/>
    <property type="evidence" value="ECO:0007669"/>
    <property type="project" value="TreeGrafter"/>
</dbReference>
<feature type="region of interest" description="Disordered" evidence="13">
    <location>
        <begin position="866"/>
        <end position="1288"/>
    </location>
</feature>
<feature type="coiled-coil region" evidence="12">
    <location>
        <begin position="626"/>
        <end position="670"/>
    </location>
</feature>
<feature type="region of interest" description="Disordered" evidence="13">
    <location>
        <begin position="832"/>
        <end position="852"/>
    </location>
</feature>
<evidence type="ECO:0000256" key="1">
    <source>
        <dbReference type="ARBA" id="ARBA00004123"/>
    </source>
</evidence>
<dbReference type="PANTHER" id="PTHR21451:SF0">
    <property type="entry name" value="HISTONE-LYSINE N-METHYLTRANSFERASE, H3 LYSINE-79 SPECIFIC"/>
    <property type="match status" value="1"/>
</dbReference>
<evidence type="ECO:0000256" key="2">
    <source>
        <dbReference type="ARBA" id="ARBA00012190"/>
    </source>
</evidence>
<evidence type="ECO:0000256" key="11">
    <source>
        <dbReference type="RuleBase" id="RU271113"/>
    </source>
</evidence>
<reference evidence="15" key="1">
    <citation type="submission" date="2018-03" db="EMBL/GenBank/DDBJ databases">
        <title>The relapsing fever spirochete Borrelia turicatae persists in the highly oxidative environment of its soft-bodied tick vector.</title>
        <authorList>
            <person name="Bourret T.J."/>
            <person name="Boyle W.K."/>
            <person name="Valenzuela J.G."/>
            <person name="Oliveira F."/>
            <person name="Lopez J.E."/>
        </authorList>
    </citation>
    <scope>NUCLEOTIDE SEQUENCE</scope>
    <source>
        <strain evidence="15">Kansas strain/isolate</strain>
        <tissue evidence="15">Salivary glands</tissue>
    </source>
</reference>
<comment type="miscellaneous">
    <text evidence="11">In contrast to other lysine histone methyltransferases, it does not contain a SET domain, suggesting the existence of another mechanism for methylation of lysine residues of histones.</text>
</comment>
<feature type="compositionally biased region" description="Pro residues" evidence="13">
    <location>
        <begin position="1198"/>
        <end position="1207"/>
    </location>
</feature>
<dbReference type="Pfam" id="PF08123">
    <property type="entry name" value="DOT1"/>
    <property type="match status" value="1"/>
</dbReference>
<feature type="compositionally biased region" description="Basic and acidic residues" evidence="13">
    <location>
        <begin position="402"/>
        <end position="411"/>
    </location>
</feature>
<feature type="compositionally biased region" description="Low complexity" evidence="13">
    <location>
        <begin position="983"/>
        <end position="996"/>
    </location>
</feature>
<feature type="region of interest" description="Disordered" evidence="13">
    <location>
        <begin position="1350"/>
        <end position="1401"/>
    </location>
</feature>
<comment type="function">
    <text evidence="11">Histone methyltransferase that specifically trimethylates histone H3 to form H3K79me3. This methylation is required for telomere silencing and for the pachytene checkpoint during the meiotic cell cycle by allowing the recruitment of RAD9 to double strand breaks. Nucleosomes are preferred as substrate compared to free histone.</text>
</comment>
<evidence type="ECO:0000259" key="14">
    <source>
        <dbReference type="PROSITE" id="PS51569"/>
    </source>
</evidence>
<dbReference type="GO" id="GO:0032259">
    <property type="term" value="P:methylation"/>
    <property type="evidence" value="ECO:0007669"/>
    <property type="project" value="UniProtKB-KW"/>
</dbReference>
<feature type="compositionally biased region" description="Low complexity" evidence="13">
    <location>
        <begin position="1234"/>
        <end position="1259"/>
    </location>
</feature>
<keyword evidence="12" id="KW-0175">Coiled coil</keyword>
<dbReference type="PROSITE" id="PS51569">
    <property type="entry name" value="DOT1"/>
    <property type="match status" value="1"/>
</dbReference>
<keyword evidence="5 11" id="KW-0808">Transferase</keyword>
<feature type="compositionally biased region" description="Basic and acidic residues" evidence="13">
    <location>
        <begin position="1135"/>
        <end position="1147"/>
    </location>
</feature>
<feature type="compositionally biased region" description="Pro residues" evidence="13">
    <location>
        <begin position="1358"/>
        <end position="1371"/>
    </location>
</feature>
<keyword evidence="8 11" id="KW-0539">Nucleus</keyword>
<keyword evidence="6 11" id="KW-0949">S-adenosyl-L-methionine</keyword>
<evidence type="ECO:0000256" key="8">
    <source>
        <dbReference type="ARBA" id="ARBA00023242"/>
    </source>
</evidence>
<comment type="subcellular location">
    <subcellularLocation>
        <location evidence="1 11">Nucleus</location>
    </subcellularLocation>
</comment>
<evidence type="ECO:0000256" key="9">
    <source>
        <dbReference type="ARBA" id="ARBA00029821"/>
    </source>
</evidence>
<dbReference type="PANTHER" id="PTHR21451">
    <property type="entry name" value="HISTONE H3 METHYLTRANSFERASE"/>
    <property type="match status" value="1"/>
</dbReference>
<dbReference type="GO" id="GO:0035097">
    <property type="term" value="C:histone methyltransferase complex"/>
    <property type="evidence" value="ECO:0007669"/>
    <property type="project" value="UniProtKB-ARBA"/>
</dbReference>
<feature type="compositionally biased region" description="Basic and acidic residues" evidence="13">
    <location>
        <begin position="1041"/>
        <end position="1074"/>
    </location>
</feature>